<accession>A0A540VFM7</accession>
<sequence length="106" mass="10538">LSLAATARTGVSETFQTNGSLPTGNGSAGIAAASDISGDIVDSVTVESSGTISISYDGPDVPSQISTETLEYSPITSAGSIDWVCGTSNGSAGTTVDSQYLPGECR</sequence>
<dbReference type="GO" id="GO:0007155">
    <property type="term" value="P:cell adhesion"/>
    <property type="evidence" value="ECO:0007669"/>
    <property type="project" value="InterPro"/>
</dbReference>
<dbReference type="Proteomes" id="UP000315400">
    <property type="component" value="Unassembled WGS sequence"/>
</dbReference>
<reference evidence="3 4" key="1">
    <citation type="submission" date="2019-06" db="EMBL/GenBank/DDBJ databases">
        <title>Metagenome assembled Genome of Spiribacter salinus SL48-SHIP from the microbial mat of Salt Lake 48 (Novosibirsk region, Russia).</title>
        <authorList>
            <person name="Shipova A."/>
            <person name="Rozanov A.S."/>
            <person name="Bryanskaya A.V."/>
            <person name="Peltek S.E."/>
        </authorList>
    </citation>
    <scope>NUCLEOTIDE SEQUENCE [LARGE SCALE GENOMIC DNA]</scope>
    <source>
        <strain evidence="3">SL48-SHIP-2</strain>
    </source>
</reference>
<dbReference type="SUPFAM" id="SSF54523">
    <property type="entry name" value="Pili subunits"/>
    <property type="match status" value="1"/>
</dbReference>
<dbReference type="InterPro" id="IPR045584">
    <property type="entry name" value="Pilin-like"/>
</dbReference>
<dbReference type="EMBL" id="VIFK01000376">
    <property type="protein sequence ID" value="TQE95580.1"/>
    <property type="molecule type" value="Genomic_DNA"/>
</dbReference>
<comment type="similarity">
    <text evidence="1">Belongs to the N-Me-Phe pilin family.</text>
</comment>
<evidence type="ECO:0000256" key="1">
    <source>
        <dbReference type="ARBA" id="ARBA00005233"/>
    </source>
</evidence>
<dbReference type="Gene3D" id="3.30.700.10">
    <property type="entry name" value="Glycoprotein, Type 4 Pilin"/>
    <property type="match status" value="1"/>
</dbReference>
<dbReference type="InterPro" id="IPR001082">
    <property type="entry name" value="Pilin"/>
</dbReference>
<dbReference type="Pfam" id="PF00114">
    <property type="entry name" value="Pilin"/>
    <property type="match status" value="1"/>
</dbReference>
<dbReference type="GO" id="GO:0009289">
    <property type="term" value="C:pilus"/>
    <property type="evidence" value="ECO:0007669"/>
    <property type="project" value="InterPro"/>
</dbReference>
<evidence type="ECO:0000313" key="4">
    <source>
        <dbReference type="Proteomes" id="UP000315400"/>
    </source>
</evidence>
<organism evidence="3 4">
    <name type="scientific">Spiribacter salinus</name>
    <dbReference type="NCBI Taxonomy" id="1335746"/>
    <lineage>
        <taxon>Bacteria</taxon>
        <taxon>Pseudomonadati</taxon>
        <taxon>Pseudomonadota</taxon>
        <taxon>Gammaproteobacteria</taxon>
        <taxon>Chromatiales</taxon>
        <taxon>Ectothiorhodospiraceae</taxon>
        <taxon>Spiribacter</taxon>
    </lineage>
</organism>
<comment type="caution">
    <text evidence="3">The sequence shown here is derived from an EMBL/GenBank/DDBJ whole genome shotgun (WGS) entry which is preliminary data.</text>
</comment>
<protein>
    <submittedName>
        <fullName evidence="3">Prepilin-type cleavage/methylation domain-containing protein</fullName>
    </submittedName>
</protein>
<evidence type="ECO:0000256" key="2">
    <source>
        <dbReference type="SAM" id="MobiDB-lite"/>
    </source>
</evidence>
<feature type="region of interest" description="Disordered" evidence="2">
    <location>
        <begin position="1"/>
        <end position="24"/>
    </location>
</feature>
<evidence type="ECO:0000313" key="3">
    <source>
        <dbReference type="EMBL" id="TQE95580.1"/>
    </source>
</evidence>
<proteinExistence type="inferred from homology"/>
<dbReference type="AlphaFoldDB" id="A0A540VFM7"/>
<name>A0A540VFM7_9GAMM</name>
<feature type="compositionally biased region" description="Polar residues" evidence="2">
    <location>
        <begin position="9"/>
        <end position="24"/>
    </location>
</feature>
<gene>
    <name evidence="3" type="ORF">FKY71_17080</name>
</gene>
<feature type="non-terminal residue" evidence="3">
    <location>
        <position position="1"/>
    </location>
</feature>